<dbReference type="Proteomes" id="UP000717634">
    <property type="component" value="Unassembled WGS sequence"/>
</dbReference>
<feature type="transmembrane region" description="Helical" evidence="1">
    <location>
        <begin position="78"/>
        <end position="97"/>
    </location>
</feature>
<comment type="caution">
    <text evidence="2">The sequence shown here is derived from an EMBL/GenBank/DDBJ whole genome shotgun (WGS) entry which is preliminary data.</text>
</comment>
<gene>
    <name evidence="2" type="ORF">HBN54_000849</name>
</gene>
<evidence type="ECO:0000313" key="2">
    <source>
        <dbReference type="EMBL" id="NKI88262.1"/>
    </source>
</evidence>
<feature type="transmembrane region" description="Helical" evidence="1">
    <location>
        <begin position="45"/>
        <end position="66"/>
    </location>
</feature>
<accession>A0ABX1HGH3</accession>
<keyword evidence="1" id="KW-0472">Membrane</keyword>
<sequence>MARKLLLTVLIIALLIELALTGGAFFAPVFTLTQFGVKYGPETKFLAYIVAWLLLFVSLVAAVAVVQVARRRPGFATWCYLLGVWWIGIGAGIFFAFGKPDNLLLDSVKGLLIVVLTWRCQASRTMARRY</sequence>
<organism evidence="2 3">
    <name type="scientific">Hymenobacter artigasi</name>
    <dbReference type="NCBI Taxonomy" id="2719616"/>
    <lineage>
        <taxon>Bacteria</taxon>
        <taxon>Pseudomonadati</taxon>
        <taxon>Bacteroidota</taxon>
        <taxon>Cytophagia</taxon>
        <taxon>Cytophagales</taxon>
        <taxon>Hymenobacteraceae</taxon>
        <taxon>Hymenobacter</taxon>
    </lineage>
</organism>
<protein>
    <submittedName>
        <fullName evidence="2">Uncharacterized protein</fullName>
    </submittedName>
</protein>
<dbReference type="EMBL" id="JAAVTK010000002">
    <property type="protein sequence ID" value="NKI88262.1"/>
    <property type="molecule type" value="Genomic_DNA"/>
</dbReference>
<evidence type="ECO:0000256" key="1">
    <source>
        <dbReference type="SAM" id="Phobius"/>
    </source>
</evidence>
<proteinExistence type="predicted"/>
<evidence type="ECO:0000313" key="3">
    <source>
        <dbReference type="Proteomes" id="UP000717634"/>
    </source>
</evidence>
<keyword evidence="1" id="KW-0812">Transmembrane</keyword>
<keyword evidence="3" id="KW-1185">Reference proteome</keyword>
<keyword evidence="1" id="KW-1133">Transmembrane helix</keyword>
<name>A0ABX1HGH3_9BACT</name>
<dbReference type="RefSeq" id="WP_168671910.1">
    <property type="nucleotide sequence ID" value="NZ_JAAVTK010000002.1"/>
</dbReference>
<reference evidence="2 3" key="1">
    <citation type="submission" date="2020-03" db="EMBL/GenBank/DDBJ databases">
        <title>Genomic Encyclopedia of Type Strains, Phase IV (KMG-V): Genome sequencing to study the core and pangenomes of soil and plant-associated prokaryotes.</title>
        <authorList>
            <person name="Whitman W."/>
        </authorList>
    </citation>
    <scope>NUCLEOTIDE SEQUENCE [LARGE SCALE GENOMIC DNA]</scope>
    <source>
        <strain evidence="2 3">1B</strain>
    </source>
</reference>